<dbReference type="GO" id="GO:0016491">
    <property type="term" value="F:oxidoreductase activity"/>
    <property type="evidence" value="ECO:0007669"/>
    <property type="project" value="UniProtKB-KW"/>
</dbReference>
<evidence type="ECO:0000313" key="5">
    <source>
        <dbReference type="EMBL" id="GAN79851.1"/>
    </source>
</evidence>
<organism evidence="5 6">
    <name type="scientific">Acidocella aminolytica 101 = DSM 11237</name>
    <dbReference type="NCBI Taxonomy" id="1120923"/>
    <lineage>
        <taxon>Bacteria</taxon>
        <taxon>Pseudomonadati</taxon>
        <taxon>Pseudomonadota</taxon>
        <taxon>Alphaproteobacteria</taxon>
        <taxon>Acetobacterales</taxon>
        <taxon>Acidocellaceae</taxon>
        <taxon>Acidocella</taxon>
    </lineage>
</organism>
<dbReference type="InterPro" id="IPR036291">
    <property type="entry name" value="NAD(P)-bd_dom_sf"/>
</dbReference>
<dbReference type="InterPro" id="IPR001509">
    <property type="entry name" value="Epimerase_deHydtase"/>
</dbReference>
<dbReference type="PANTHER" id="PTHR43103:SF5">
    <property type="entry name" value="4-EPIMERASE, PUTATIVE (AFU_ORTHOLOGUE AFUA_7G00360)-RELATED"/>
    <property type="match status" value="1"/>
</dbReference>
<protein>
    <submittedName>
        <fullName evidence="5">NAD dependent epimerase/dehydratase</fullName>
    </submittedName>
</protein>
<keyword evidence="6" id="KW-1185">Reference proteome</keyword>
<sequence>MTIPKKPVLLTGASGVLGRVLAHALAAQGWSLRLTDIAPFPDPVPEGAIFTRADLNDGAAIRRVAEGCGTILHFGGISVEQPFETVIGPNIRGLYHAYEAARWEGARMVFASSNHTIGFHERDEAIDDSAYLLPDGYYGLSKAYGELMGRLYWAKHGTQSVFLRIGSCTPAPLDDRMLSTWFSYGDLTRLVERSTLAPSLGPTGCLVIWGASRNSRMTWWCKDGREIIGWSPQDSVDSFIPELDGKTSNSPAAERYQGGGYCAMGFSREDFAPRMLFPTDE</sequence>
<dbReference type="AlphaFoldDB" id="A0A0D6PER6"/>
<dbReference type="SUPFAM" id="SSF51735">
    <property type="entry name" value="NAD(P)-binding Rossmann-fold domains"/>
    <property type="match status" value="1"/>
</dbReference>
<evidence type="ECO:0000313" key="6">
    <source>
        <dbReference type="Proteomes" id="UP000032668"/>
    </source>
</evidence>
<evidence type="ECO:0000256" key="2">
    <source>
        <dbReference type="ARBA" id="ARBA00023002"/>
    </source>
</evidence>
<accession>A0A0D6PER6</accession>
<dbReference type="OrthoDB" id="8770295at2"/>
<keyword evidence="2" id="KW-0560">Oxidoreductase</keyword>
<comment type="caution">
    <text evidence="5">The sequence shown here is derived from an EMBL/GenBank/DDBJ whole genome shotgun (WGS) entry which is preliminary data.</text>
</comment>
<gene>
    <name evidence="5" type="ORF">Aam_032_005</name>
</gene>
<dbReference type="Pfam" id="PF01370">
    <property type="entry name" value="Epimerase"/>
    <property type="match status" value="1"/>
</dbReference>
<dbReference type="Proteomes" id="UP000032668">
    <property type="component" value="Unassembled WGS sequence"/>
</dbReference>
<evidence type="ECO:0000256" key="3">
    <source>
        <dbReference type="ARBA" id="ARBA00023027"/>
    </source>
</evidence>
<keyword evidence="3" id="KW-0520">NAD</keyword>
<dbReference type="STRING" id="1120923.SAMN02746095_03884"/>
<name>A0A0D6PER6_9PROT</name>
<dbReference type="EMBL" id="BANC01000032">
    <property type="protein sequence ID" value="GAN79851.1"/>
    <property type="molecule type" value="Genomic_DNA"/>
</dbReference>
<proteinExistence type="inferred from homology"/>
<dbReference type="Gene3D" id="3.40.50.720">
    <property type="entry name" value="NAD(P)-binding Rossmann-like Domain"/>
    <property type="match status" value="1"/>
</dbReference>
<feature type="domain" description="NAD-dependent epimerase/dehydratase" evidence="4">
    <location>
        <begin position="8"/>
        <end position="166"/>
    </location>
</feature>
<reference evidence="5 6" key="1">
    <citation type="submission" date="2012-11" db="EMBL/GenBank/DDBJ databases">
        <title>Whole genome sequence of Acidocella aminolytica 101 = DSM 11237.</title>
        <authorList>
            <person name="Azuma Y."/>
            <person name="Higashiura N."/>
            <person name="Hirakawa H."/>
            <person name="Matsushita K."/>
        </authorList>
    </citation>
    <scope>NUCLEOTIDE SEQUENCE [LARGE SCALE GENOMIC DNA]</scope>
    <source>
        <strain evidence="6">101 / DSM 11237</strain>
    </source>
</reference>
<comment type="similarity">
    <text evidence="1">Belongs to the NAD(P)-dependent epimerase/dehydratase family.</text>
</comment>
<evidence type="ECO:0000256" key="1">
    <source>
        <dbReference type="ARBA" id="ARBA00007637"/>
    </source>
</evidence>
<dbReference type="RefSeq" id="WP_048878287.1">
    <property type="nucleotide sequence ID" value="NZ_BANC01000032.1"/>
</dbReference>
<dbReference type="PANTHER" id="PTHR43103">
    <property type="entry name" value="NUCLEOSIDE-DIPHOSPHATE-SUGAR EPIMERASE"/>
    <property type="match status" value="1"/>
</dbReference>
<evidence type="ECO:0000259" key="4">
    <source>
        <dbReference type="Pfam" id="PF01370"/>
    </source>
</evidence>